<evidence type="ECO:0000256" key="7">
    <source>
        <dbReference type="PROSITE-ProRule" id="PRU00191"/>
    </source>
</evidence>
<evidence type="ECO:0000256" key="4">
    <source>
        <dbReference type="ARBA" id="ARBA00022840"/>
    </source>
</evidence>
<keyword evidence="7" id="KW-0727">SH2 domain</keyword>
<dbReference type="Pfam" id="PF00017">
    <property type="entry name" value="SH2"/>
    <property type="match status" value="1"/>
</dbReference>
<dbReference type="AlphaFoldDB" id="A0A0N4Y2X0"/>
<dbReference type="PROSITE" id="PS50011">
    <property type="entry name" value="PROTEIN_KINASE_DOM"/>
    <property type="match status" value="1"/>
</dbReference>
<feature type="domain" description="Protein kinase" evidence="10">
    <location>
        <begin position="125"/>
        <end position="335"/>
    </location>
</feature>
<reference evidence="11 12" key="2">
    <citation type="submission" date="2018-11" db="EMBL/GenBank/DDBJ databases">
        <authorList>
            <consortium name="Pathogen Informatics"/>
        </authorList>
    </citation>
    <scope>NUCLEOTIDE SEQUENCE [LARGE SCALE GENOMIC DNA]</scope>
</reference>
<dbReference type="InterPro" id="IPR000719">
    <property type="entry name" value="Prot_kinase_dom"/>
</dbReference>
<dbReference type="InterPro" id="IPR011009">
    <property type="entry name" value="Kinase-like_dom_sf"/>
</dbReference>
<dbReference type="PANTHER" id="PTHR24418">
    <property type="entry name" value="TYROSINE-PROTEIN KINASE"/>
    <property type="match status" value="1"/>
</dbReference>
<dbReference type="InterPro" id="IPR035849">
    <property type="entry name" value="Fes/Fps/Fer_SH2"/>
</dbReference>
<keyword evidence="1 8" id="KW-0808">Transferase</keyword>
<sequence length="335" mass="38105">MDRQLEKILAELEKEDWYHGCLPFEDIVSLLKKDGDFLLRELGPEGNRGAMVCLTVKTGGKVRDFPVHHLAKNDECLFTIDGTNKNSSVMTLVQFHLSTKTPVSEGIVLKHARPKKAWELTSDKITLEKKIGSGAFGETKVCAENKQIMDDMFKEARLMRQYKHKNIVSFYGIARKDANNAMIVMEFIEGGSLRGHLQQNKNISIQTKISYAIDVAVGLVYLHSKNCMHRDVACRNCLIDASENLVKISDFGLSKVADQYEIPATEKLPIRWQAPEVLRTRIYTAKCDVYSYGILVWEIFNDVHRVAKTCWRGDPKKRPTMDQVARYLIDAPPEL</sequence>
<dbReference type="InterPro" id="IPR020635">
    <property type="entry name" value="Tyr_kinase_cat_dom"/>
</dbReference>
<dbReference type="PRINTS" id="PR00109">
    <property type="entry name" value="TYRKINASE"/>
</dbReference>
<dbReference type="PROSITE" id="PS50001">
    <property type="entry name" value="SH2"/>
    <property type="match status" value="1"/>
</dbReference>
<dbReference type="PROSITE" id="PS00109">
    <property type="entry name" value="PROTEIN_KINASE_TYR"/>
    <property type="match status" value="1"/>
</dbReference>
<keyword evidence="3 8" id="KW-0418">Kinase</keyword>
<protein>
    <recommendedName>
        <fullName evidence="8">Tyrosine-protein kinase</fullName>
        <ecNumber evidence="8">2.7.10.2</ecNumber>
    </recommendedName>
</protein>
<dbReference type="InterPro" id="IPR008266">
    <property type="entry name" value="Tyr_kinase_AS"/>
</dbReference>
<dbReference type="Pfam" id="PF07714">
    <property type="entry name" value="PK_Tyr_Ser-Thr"/>
    <property type="match status" value="1"/>
</dbReference>
<reference evidence="13" key="1">
    <citation type="submission" date="2017-02" db="UniProtKB">
        <authorList>
            <consortium name="WormBaseParasite"/>
        </authorList>
    </citation>
    <scope>IDENTIFICATION</scope>
</reference>
<dbReference type="EC" id="2.7.10.2" evidence="8"/>
<evidence type="ECO:0000256" key="6">
    <source>
        <dbReference type="ARBA" id="ARBA00051245"/>
    </source>
</evidence>
<feature type="domain" description="SH2" evidence="9">
    <location>
        <begin position="17"/>
        <end position="115"/>
    </location>
</feature>
<evidence type="ECO:0000313" key="13">
    <source>
        <dbReference type="WBParaSite" id="NBR_0001010001-mRNA-1"/>
    </source>
</evidence>
<evidence type="ECO:0000256" key="1">
    <source>
        <dbReference type="ARBA" id="ARBA00022679"/>
    </source>
</evidence>
<dbReference type="SUPFAM" id="SSF56112">
    <property type="entry name" value="Protein kinase-like (PK-like)"/>
    <property type="match status" value="1"/>
</dbReference>
<proteinExistence type="inferred from homology"/>
<comment type="catalytic activity">
    <reaction evidence="6 8">
        <text>L-tyrosyl-[protein] + ATP = O-phospho-L-tyrosyl-[protein] + ADP + H(+)</text>
        <dbReference type="Rhea" id="RHEA:10596"/>
        <dbReference type="Rhea" id="RHEA-COMP:10136"/>
        <dbReference type="Rhea" id="RHEA-COMP:20101"/>
        <dbReference type="ChEBI" id="CHEBI:15378"/>
        <dbReference type="ChEBI" id="CHEBI:30616"/>
        <dbReference type="ChEBI" id="CHEBI:46858"/>
        <dbReference type="ChEBI" id="CHEBI:61978"/>
        <dbReference type="ChEBI" id="CHEBI:456216"/>
        <dbReference type="EC" id="2.7.10.2"/>
    </reaction>
</comment>
<dbReference type="CDD" id="cd10361">
    <property type="entry name" value="SH2_Fps_family"/>
    <property type="match status" value="1"/>
</dbReference>
<dbReference type="Gene3D" id="3.30.505.10">
    <property type="entry name" value="SH2 domain"/>
    <property type="match status" value="1"/>
</dbReference>
<evidence type="ECO:0000313" key="11">
    <source>
        <dbReference type="EMBL" id="VDL73690.1"/>
    </source>
</evidence>
<dbReference type="Gene3D" id="1.10.510.10">
    <property type="entry name" value="Transferase(Phosphotransferase) domain 1"/>
    <property type="match status" value="1"/>
</dbReference>
<dbReference type="SUPFAM" id="SSF55550">
    <property type="entry name" value="SH2 domain"/>
    <property type="match status" value="1"/>
</dbReference>
<evidence type="ECO:0000313" key="12">
    <source>
        <dbReference type="Proteomes" id="UP000271162"/>
    </source>
</evidence>
<keyword evidence="5 8" id="KW-0829">Tyrosine-protein kinase</keyword>
<dbReference type="GO" id="GO:0004715">
    <property type="term" value="F:non-membrane spanning protein tyrosine kinase activity"/>
    <property type="evidence" value="ECO:0007669"/>
    <property type="project" value="UniProtKB-EC"/>
</dbReference>
<evidence type="ECO:0000256" key="5">
    <source>
        <dbReference type="ARBA" id="ARBA00023137"/>
    </source>
</evidence>
<evidence type="ECO:0000256" key="3">
    <source>
        <dbReference type="ARBA" id="ARBA00022777"/>
    </source>
</evidence>
<dbReference type="GO" id="GO:0005524">
    <property type="term" value="F:ATP binding"/>
    <property type="evidence" value="ECO:0007669"/>
    <property type="project" value="UniProtKB-KW"/>
</dbReference>
<dbReference type="Proteomes" id="UP000271162">
    <property type="component" value="Unassembled WGS sequence"/>
</dbReference>
<dbReference type="InterPro" id="IPR001245">
    <property type="entry name" value="Ser-Thr/Tyr_kinase_cat_dom"/>
</dbReference>
<evidence type="ECO:0000259" key="10">
    <source>
        <dbReference type="PROSITE" id="PS50011"/>
    </source>
</evidence>
<accession>A0A0N4Y2X0</accession>
<evidence type="ECO:0000256" key="8">
    <source>
        <dbReference type="RuleBase" id="RU362096"/>
    </source>
</evidence>
<dbReference type="STRING" id="27835.A0A0N4Y2X0"/>
<dbReference type="WBParaSite" id="NBR_0001010001-mRNA-1">
    <property type="protein sequence ID" value="NBR_0001010001-mRNA-1"/>
    <property type="gene ID" value="NBR_0001010001"/>
</dbReference>
<gene>
    <name evidence="11" type="ORF">NBR_LOCUS10101</name>
</gene>
<dbReference type="InterPro" id="IPR000980">
    <property type="entry name" value="SH2"/>
</dbReference>
<dbReference type="InterPro" id="IPR050198">
    <property type="entry name" value="Non-receptor_tyrosine_kinases"/>
</dbReference>
<evidence type="ECO:0000256" key="2">
    <source>
        <dbReference type="ARBA" id="ARBA00022741"/>
    </source>
</evidence>
<name>A0A0N4Y2X0_NIPBR</name>
<evidence type="ECO:0000259" key="9">
    <source>
        <dbReference type="PROSITE" id="PS50001"/>
    </source>
</evidence>
<keyword evidence="2 8" id="KW-0547">Nucleotide-binding</keyword>
<comment type="similarity">
    <text evidence="8">Belongs to the protein kinase superfamily. Tyr protein kinase family.</text>
</comment>
<dbReference type="InterPro" id="IPR036860">
    <property type="entry name" value="SH2_dom_sf"/>
</dbReference>
<dbReference type="SMART" id="SM00252">
    <property type="entry name" value="SH2"/>
    <property type="match status" value="1"/>
</dbReference>
<organism evidence="13">
    <name type="scientific">Nippostrongylus brasiliensis</name>
    <name type="common">Rat hookworm</name>
    <dbReference type="NCBI Taxonomy" id="27835"/>
    <lineage>
        <taxon>Eukaryota</taxon>
        <taxon>Metazoa</taxon>
        <taxon>Ecdysozoa</taxon>
        <taxon>Nematoda</taxon>
        <taxon>Chromadorea</taxon>
        <taxon>Rhabditida</taxon>
        <taxon>Rhabditina</taxon>
        <taxon>Rhabditomorpha</taxon>
        <taxon>Strongyloidea</taxon>
        <taxon>Heligmosomidae</taxon>
        <taxon>Nippostrongylus</taxon>
    </lineage>
</organism>
<keyword evidence="4 8" id="KW-0067">ATP-binding</keyword>
<dbReference type="OMA" id="NNGEAPY"/>
<dbReference type="SMART" id="SM00219">
    <property type="entry name" value="TyrKc"/>
    <property type="match status" value="1"/>
</dbReference>
<dbReference type="EMBL" id="UYSL01020255">
    <property type="protein sequence ID" value="VDL73690.1"/>
    <property type="molecule type" value="Genomic_DNA"/>
</dbReference>
<keyword evidence="12" id="KW-1185">Reference proteome</keyword>